<dbReference type="EMBL" id="FO203522">
    <property type="protein sequence ID" value="CCO22411.1"/>
    <property type="molecule type" value="Genomic_DNA"/>
</dbReference>
<dbReference type="PANTHER" id="PTHR30087:SF1">
    <property type="entry name" value="HYPOTHETICAL CYTOSOLIC PROTEIN"/>
    <property type="match status" value="1"/>
</dbReference>
<dbReference type="STRING" id="1121451.DESAM_20120"/>
<keyword evidence="2" id="KW-1185">Reference proteome</keyword>
<protein>
    <submittedName>
        <fullName evidence="1">Uncharacterized protein</fullName>
    </submittedName>
</protein>
<dbReference type="HOGENOM" id="CLU_076318_1_1_7"/>
<reference evidence="1 2" key="1">
    <citation type="submission" date="2012-10" db="EMBL/GenBank/DDBJ databases">
        <authorList>
            <person name="Genoscope - CEA"/>
        </authorList>
    </citation>
    <scope>NUCLEOTIDE SEQUENCE [LARGE SCALE GENOMIC DNA]</scope>
    <source>
        <strain evidence="2">AM13 / DSM 14728</strain>
    </source>
</reference>
<organism evidence="1 2">
    <name type="scientific">Maridesulfovibrio hydrothermalis AM13 = DSM 14728</name>
    <dbReference type="NCBI Taxonomy" id="1121451"/>
    <lineage>
        <taxon>Bacteria</taxon>
        <taxon>Pseudomonadati</taxon>
        <taxon>Thermodesulfobacteriota</taxon>
        <taxon>Desulfovibrionia</taxon>
        <taxon>Desulfovibrionales</taxon>
        <taxon>Desulfovibrionaceae</taxon>
        <taxon>Maridesulfovibrio</taxon>
    </lineage>
</organism>
<dbReference type="InterPro" id="IPR007553">
    <property type="entry name" value="2-thiour_desulf"/>
</dbReference>
<name>L0RA34_9BACT</name>
<evidence type="ECO:0000313" key="1">
    <source>
        <dbReference type="EMBL" id="CCO22411.1"/>
    </source>
</evidence>
<accession>L0RA34</accession>
<dbReference type="AlphaFoldDB" id="L0RA34"/>
<proteinExistence type="predicted"/>
<dbReference type="PANTHER" id="PTHR30087">
    <property type="entry name" value="INNER MEMBRANE PROTEIN"/>
    <property type="match status" value="1"/>
</dbReference>
<dbReference type="KEGG" id="dhy:DESAM_20120"/>
<dbReference type="PATRIC" id="fig|1121451.3.peg.395"/>
<evidence type="ECO:0000313" key="2">
    <source>
        <dbReference type="Proteomes" id="UP000010808"/>
    </source>
</evidence>
<gene>
    <name evidence="1" type="ORF">DESAM_20120</name>
</gene>
<dbReference type="eggNOG" id="COG1683">
    <property type="taxonomic scope" value="Bacteria"/>
</dbReference>
<sequence>MRFHLMEVTTLYIVSGCLAGLRCRYDGKDSADERVINLVREGRAVPVCPEQFGGLPTPRPSCEIVDGRVLNADGMDVSDNFLRGAEEAFKLVEMLGAEKAILKSRSPSCGISKIYDGTFSGNLVDGDGVFAAMLKKAGIEVENE</sequence>
<dbReference type="Proteomes" id="UP000010808">
    <property type="component" value="Chromosome"/>
</dbReference>
<dbReference type="RefSeq" id="WP_015335021.1">
    <property type="nucleotide sequence ID" value="NC_020055.1"/>
</dbReference>
<dbReference type="Pfam" id="PF04463">
    <property type="entry name" value="2-thiour_desulf"/>
    <property type="match status" value="1"/>
</dbReference>